<sequence length="88" mass="9750">MNIKASTKESVIPYALIPYPPTISYPPTIPYPPTISSIPYPPTIPYSITSCIDYLNPLKLQSTPQVPAELFIGQTIDLNLTAQTRFEP</sequence>
<dbReference type="Proteomes" id="UP000265520">
    <property type="component" value="Unassembled WGS sequence"/>
</dbReference>
<evidence type="ECO:0000313" key="1">
    <source>
        <dbReference type="EMBL" id="MCH87079.1"/>
    </source>
</evidence>
<accession>A0A392MJ48</accession>
<dbReference type="AlphaFoldDB" id="A0A392MJ48"/>
<name>A0A392MJ48_9FABA</name>
<proteinExistence type="predicted"/>
<dbReference type="EMBL" id="LXQA010011480">
    <property type="protein sequence ID" value="MCH87079.1"/>
    <property type="molecule type" value="Genomic_DNA"/>
</dbReference>
<comment type="caution">
    <text evidence="1">The sequence shown here is derived from an EMBL/GenBank/DDBJ whole genome shotgun (WGS) entry which is preliminary data.</text>
</comment>
<reference evidence="1 2" key="1">
    <citation type="journal article" date="2018" name="Front. Plant Sci.">
        <title>Red Clover (Trifolium pratense) and Zigzag Clover (T. medium) - A Picture of Genomic Similarities and Differences.</title>
        <authorList>
            <person name="Dluhosova J."/>
            <person name="Istvanek J."/>
            <person name="Nedelnik J."/>
            <person name="Repkova J."/>
        </authorList>
    </citation>
    <scope>NUCLEOTIDE SEQUENCE [LARGE SCALE GENOMIC DNA]</scope>
    <source>
        <strain evidence="2">cv. 10/8</strain>
        <tissue evidence="1">Leaf</tissue>
    </source>
</reference>
<evidence type="ECO:0000313" key="2">
    <source>
        <dbReference type="Proteomes" id="UP000265520"/>
    </source>
</evidence>
<protein>
    <submittedName>
        <fullName evidence="1">Uncharacterized protein</fullName>
    </submittedName>
</protein>
<keyword evidence="2" id="KW-1185">Reference proteome</keyword>
<organism evidence="1 2">
    <name type="scientific">Trifolium medium</name>
    <dbReference type="NCBI Taxonomy" id="97028"/>
    <lineage>
        <taxon>Eukaryota</taxon>
        <taxon>Viridiplantae</taxon>
        <taxon>Streptophyta</taxon>
        <taxon>Embryophyta</taxon>
        <taxon>Tracheophyta</taxon>
        <taxon>Spermatophyta</taxon>
        <taxon>Magnoliopsida</taxon>
        <taxon>eudicotyledons</taxon>
        <taxon>Gunneridae</taxon>
        <taxon>Pentapetalae</taxon>
        <taxon>rosids</taxon>
        <taxon>fabids</taxon>
        <taxon>Fabales</taxon>
        <taxon>Fabaceae</taxon>
        <taxon>Papilionoideae</taxon>
        <taxon>50 kb inversion clade</taxon>
        <taxon>NPAAA clade</taxon>
        <taxon>Hologalegina</taxon>
        <taxon>IRL clade</taxon>
        <taxon>Trifolieae</taxon>
        <taxon>Trifolium</taxon>
    </lineage>
</organism>
<gene>
    <name evidence="1" type="ORF">A2U01_0007944</name>
</gene>